<dbReference type="AlphaFoldDB" id="V4B3R8"/>
<dbReference type="InterPro" id="IPR001611">
    <property type="entry name" value="Leu-rich_rpt"/>
</dbReference>
<keyword evidence="2" id="KW-1185">Reference proteome</keyword>
<dbReference type="InterPro" id="IPR032675">
    <property type="entry name" value="LRR_dom_sf"/>
</dbReference>
<dbReference type="GeneID" id="20233508"/>
<evidence type="ECO:0000313" key="1">
    <source>
        <dbReference type="EMBL" id="ESO83029.1"/>
    </source>
</evidence>
<dbReference type="PANTHER" id="PTHR24110:SF3">
    <property type="entry name" value="CENTROSOMAL PROTEIN OF 78 KDA"/>
    <property type="match status" value="1"/>
</dbReference>
<dbReference type="SUPFAM" id="SSF52047">
    <property type="entry name" value="RNI-like"/>
    <property type="match status" value="1"/>
</dbReference>
<proteinExistence type="predicted"/>
<dbReference type="Pfam" id="PF13516">
    <property type="entry name" value="LRR_6"/>
    <property type="match status" value="3"/>
</dbReference>
<dbReference type="GO" id="GO:0044782">
    <property type="term" value="P:cilium organization"/>
    <property type="evidence" value="ECO:0007669"/>
    <property type="project" value="TreeGrafter"/>
</dbReference>
<dbReference type="Gene3D" id="3.80.10.10">
    <property type="entry name" value="Ribonuclease Inhibitor"/>
    <property type="match status" value="2"/>
</dbReference>
<reference evidence="1 2" key="1">
    <citation type="journal article" date="2013" name="Nature">
        <title>Insights into bilaterian evolution from three spiralian genomes.</title>
        <authorList>
            <person name="Simakov O."/>
            <person name="Marletaz F."/>
            <person name="Cho S.J."/>
            <person name="Edsinger-Gonzales E."/>
            <person name="Havlak P."/>
            <person name="Hellsten U."/>
            <person name="Kuo D.H."/>
            <person name="Larsson T."/>
            <person name="Lv J."/>
            <person name="Arendt D."/>
            <person name="Savage R."/>
            <person name="Osoegawa K."/>
            <person name="de Jong P."/>
            <person name="Grimwood J."/>
            <person name="Chapman J.A."/>
            <person name="Shapiro H."/>
            <person name="Aerts A."/>
            <person name="Otillar R.P."/>
            <person name="Terry A.Y."/>
            <person name="Boore J.L."/>
            <person name="Grigoriev I.V."/>
            <person name="Lindberg D.R."/>
            <person name="Seaver E.C."/>
            <person name="Weisblat D.A."/>
            <person name="Putnam N.H."/>
            <person name="Rokhsar D.S."/>
        </authorList>
    </citation>
    <scope>NUCLEOTIDE SEQUENCE [LARGE SCALE GENOMIC DNA]</scope>
</reference>
<dbReference type="OMA" id="RENAAWK"/>
<dbReference type="OrthoDB" id="78308at2759"/>
<dbReference type="EMBL" id="KB203796">
    <property type="protein sequence ID" value="ESO83029.1"/>
    <property type="molecule type" value="Genomic_DNA"/>
</dbReference>
<protein>
    <submittedName>
        <fullName evidence="1">Uncharacterized protein</fullName>
    </submittedName>
</protein>
<dbReference type="SMART" id="SM00368">
    <property type="entry name" value="LRR_RI"/>
    <property type="match status" value="3"/>
</dbReference>
<dbReference type="STRING" id="225164.V4B3R8"/>
<dbReference type="PRINTS" id="PR02062">
    <property type="entry name" value="CENTROSOME78"/>
</dbReference>
<dbReference type="CTD" id="20233508"/>
<dbReference type="GO" id="GO:0005813">
    <property type="term" value="C:centrosome"/>
    <property type="evidence" value="ECO:0007669"/>
    <property type="project" value="TreeGrafter"/>
</dbReference>
<name>V4B3R8_LOTGI</name>
<dbReference type="RefSeq" id="XP_009066212.1">
    <property type="nucleotide sequence ID" value="XM_009067964.1"/>
</dbReference>
<dbReference type="KEGG" id="lgi:LOTGIDRAFT_134022"/>
<dbReference type="Proteomes" id="UP000030746">
    <property type="component" value="Unassembled WGS sequence"/>
</dbReference>
<dbReference type="InterPro" id="IPR026212">
    <property type="entry name" value="Cep78"/>
</dbReference>
<accession>V4B3R8</accession>
<sequence>GLAKSSHLKHLSMEQCLIGDKGIELVCKAIKQSVNINSVNFSACNLSSHGAESIVSVIKHQAMKRHSEAWGDSLRYRRPDLDRMPGIRRITLNDNPLIGDQGAMSLADALKDDLWLKALDLQSCGISTTGARALLDVLEYNTTIVILDVRKNSLIGT</sequence>
<gene>
    <name evidence="1" type="ORF">LOTGIDRAFT_134022</name>
</gene>
<dbReference type="HOGENOM" id="CLU_089182_0_0_1"/>
<organism evidence="1 2">
    <name type="scientific">Lottia gigantea</name>
    <name type="common">Giant owl limpet</name>
    <dbReference type="NCBI Taxonomy" id="225164"/>
    <lineage>
        <taxon>Eukaryota</taxon>
        <taxon>Metazoa</taxon>
        <taxon>Spiralia</taxon>
        <taxon>Lophotrochozoa</taxon>
        <taxon>Mollusca</taxon>
        <taxon>Gastropoda</taxon>
        <taxon>Patellogastropoda</taxon>
        <taxon>Lottioidea</taxon>
        <taxon>Lottiidae</taxon>
        <taxon>Lottia</taxon>
    </lineage>
</organism>
<feature type="non-terminal residue" evidence="1">
    <location>
        <position position="1"/>
    </location>
</feature>
<dbReference type="PANTHER" id="PTHR24110">
    <property type="entry name" value="CENTROSOMAL PROTEIN OF 78 KDA"/>
    <property type="match status" value="1"/>
</dbReference>
<dbReference type="GO" id="GO:0036064">
    <property type="term" value="C:ciliary basal body"/>
    <property type="evidence" value="ECO:0007669"/>
    <property type="project" value="TreeGrafter"/>
</dbReference>
<evidence type="ECO:0000313" key="2">
    <source>
        <dbReference type="Proteomes" id="UP000030746"/>
    </source>
</evidence>